<sequence>MTASILEEPAVSELSHVDGCEFRDTTHAEAILKILNHQRNAGIFTDVVLCVGDVQFPCHKAVLSSNPYFEAMFSMDLKEQLEGRVRLEGVEKETVRILLDFFYTGVILIHHENVQALLEASCMFQHSKITTICCEFLKRNLDSSNCLGIWNLAEALGCTDLCEAAKTCALQKFEEVAQGEEIVEIPVYQLKEYISHDDLNTRNEELVFETLLQWMKYHEQETKCRMKDLLALVRLPFLQYSYLLNTVKANSYVRPSVECIKMVEKAERYWSPLCGTVRDPIKPRRSSKQVIVVVGGRRRETTGWKPVSELRCYDPSLKTETVRTRESFLWGNRTEVETNSSVVSHCTIATIPSSIQMMSVAIHEHHIYVTGGKIKRKSLSQVFRYNLFTSNWETLASMQQARRAHGSGVVDGKLYVLGGRAGPLIVDKVECYQPKKNEWRWCAPLPHAVRVPSVATLHGKLYAICGSQGAHRPCPYIQVYNPSTDSWSLLNSPGLDHIAAPAVVLGENIYILGGELSKRVTVFKPKDGSIATAPDMNFKRADHAAVPIDNKIYVLGGMKDPSLMGAMAHDSIYCYNPLGDGRECWTEVGKMPEAIAMHGAVAVYKDYLRGGNVHGGSTT</sequence>
<dbReference type="Gene3D" id="3.30.710.10">
    <property type="entry name" value="Potassium Channel Kv1.1, Chain A"/>
    <property type="match status" value="1"/>
</dbReference>
<dbReference type="Gene3D" id="2.120.10.80">
    <property type="entry name" value="Kelch-type beta propeller"/>
    <property type="match status" value="2"/>
</dbReference>
<evidence type="ECO:0000259" key="3">
    <source>
        <dbReference type="PROSITE" id="PS50097"/>
    </source>
</evidence>
<dbReference type="InterPro" id="IPR000210">
    <property type="entry name" value="BTB/POZ_dom"/>
</dbReference>
<reference evidence="5" key="1">
    <citation type="submission" date="2025-08" db="UniProtKB">
        <authorList>
            <consortium name="RefSeq"/>
        </authorList>
    </citation>
    <scope>IDENTIFICATION</scope>
    <source>
        <tissue evidence="5">Gonad</tissue>
    </source>
</reference>
<evidence type="ECO:0000256" key="2">
    <source>
        <dbReference type="ARBA" id="ARBA00022737"/>
    </source>
</evidence>
<evidence type="ECO:0000256" key="1">
    <source>
        <dbReference type="ARBA" id="ARBA00022441"/>
    </source>
</evidence>
<dbReference type="SMART" id="SM00612">
    <property type="entry name" value="Kelch"/>
    <property type="match status" value="5"/>
</dbReference>
<dbReference type="GeneID" id="109462540"/>
<evidence type="ECO:0000313" key="4">
    <source>
        <dbReference type="Proteomes" id="UP000515135"/>
    </source>
</evidence>
<organism evidence="4 5">
    <name type="scientific">Branchiostoma belcheri</name>
    <name type="common">Amphioxus</name>
    <dbReference type="NCBI Taxonomy" id="7741"/>
    <lineage>
        <taxon>Eukaryota</taxon>
        <taxon>Metazoa</taxon>
        <taxon>Chordata</taxon>
        <taxon>Cephalochordata</taxon>
        <taxon>Leptocardii</taxon>
        <taxon>Amphioxiformes</taxon>
        <taxon>Branchiostomatidae</taxon>
        <taxon>Branchiostoma</taxon>
    </lineage>
</organism>
<dbReference type="PROSITE" id="PS50097">
    <property type="entry name" value="BTB"/>
    <property type="match status" value="1"/>
</dbReference>
<protein>
    <submittedName>
        <fullName evidence="5">Kelch-like protein 29</fullName>
    </submittedName>
</protein>
<dbReference type="AlphaFoldDB" id="A0A6P4XRE3"/>
<dbReference type="KEGG" id="bbel:109462540"/>
<dbReference type="InterPro" id="IPR006652">
    <property type="entry name" value="Kelch_1"/>
</dbReference>
<dbReference type="PANTHER" id="PTHR24412">
    <property type="entry name" value="KELCH PROTEIN"/>
    <property type="match status" value="1"/>
</dbReference>
<dbReference type="RefSeq" id="XP_019614653.1">
    <property type="nucleotide sequence ID" value="XM_019759094.1"/>
</dbReference>
<dbReference type="Pfam" id="PF24681">
    <property type="entry name" value="Kelch_KLHDC2_KLHL20_DRC7"/>
    <property type="match status" value="1"/>
</dbReference>
<gene>
    <name evidence="5" type="primary">LOC109462540</name>
</gene>
<keyword evidence="4" id="KW-1185">Reference proteome</keyword>
<dbReference type="InterPro" id="IPR011333">
    <property type="entry name" value="SKP1/BTB/POZ_sf"/>
</dbReference>
<dbReference type="Proteomes" id="UP000515135">
    <property type="component" value="Unplaced"/>
</dbReference>
<dbReference type="Pfam" id="PF01344">
    <property type="entry name" value="Kelch_1"/>
    <property type="match status" value="1"/>
</dbReference>
<dbReference type="SMART" id="SM00875">
    <property type="entry name" value="BACK"/>
    <property type="match status" value="1"/>
</dbReference>
<dbReference type="Gene3D" id="1.25.40.420">
    <property type="match status" value="1"/>
</dbReference>
<dbReference type="PIRSF" id="PIRSF037037">
    <property type="entry name" value="Kelch-like_protein_gigaxonin"/>
    <property type="match status" value="1"/>
</dbReference>
<dbReference type="SUPFAM" id="SSF117281">
    <property type="entry name" value="Kelch motif"/>
    <property type="match status" value="1"/>
</dbReference>
<dbReference type="SUPFAM" id="SSF54695">
    <property type="entry name" value="POZ domain"/>
    <property type="match status" value="1"/>
</dbReference>
<dbReference type="Pfam" id="PF00651">
    <property type="entry name" value="BTB"/>
    <property type="match status" value="1"/>
</dbReference>
<accession>A0A6P4XRE3</accession>
<dbReference type="InterPro" id="IPR011705">
    <property type="entry name" value="BACK"/>
</dbReference>
<keyword evidence="2" id="KW-0677">Repeat</keyword>
<dbReference type="InterPro" id="IPR017096">
    <property type="entry name" value="BTB-kelch_protein"/>
</dbReference>
<name>A0A6P4XRE3_BRABE</name>
<dbReference type="PANTHER" id="PTHR24412:SF495">
    <property type="entry name" value="KELCH-LIKE PROTEIN 24"/>
    <property type="match status" value="1"/>
</dbReference>
<proteinExistence type="predicted"/>
<keyword evidence="1" id="KW-0880">Kelch repeat</keyword>
<feature type="domain" description="BTB" evidence="3">
    <location>
        <begin position="45"/>
        <end position="111"/>
    </location>
</feature>
<dbReference type="OrthoDB" id="45365at2759"/>
<evidence type="ECO:0000313" key="5">
    <source>
        <dbReference type="RefSeq" id="XP_019614653.1"/>
    </source>
</evidence>
<dbReference type="FunFam" id="1.25.40.420:FF:000001">
    <property type="entry name" value="Kelch-like family member 12"/>
    <property type="match status" value="1"/>
</dbReference>
<dbReference type="InterPro" id="IPR015915">
    <property type="entry name" value="Kelch-typ_b-propeller"/>
</dbReference>
<dbReference type="SMART" id="SM00225">
    <property type="entry name" value="BTB"/>
    <property type="match status" value="1"/>
</dbReference>
<dbReference type="Pfam" id="PF07707">
    <property type="entry name" value="BACK"/>
    <property type="match status" value="1"/>
</dbReference>